<reference evidence="2 3" key="1">
    <citation type="journal article" date="2018" name="New Phytol.">
        <title>Phylogenomics of Endogonaceae and evolution of mycorrhizas within Mucoromycota.</title>
        <authorList>
            <person name="Chang Y."/>
            <person name="Desiro A."/>
            <person name="Na H."/>
            <person name="Sandor L."/>
            <person name="Lipzen A."/>
            <person name="Clum A."/>
            <person name="Barry K."/>
            <person name="Grigoriev I.V."/>
            <person name="Martin F.M."/>
            <person name="Stajich J.E."/>
            <person name="Smith M.E."/>
            <person name="Bonito G."/>
            <person name="Spatafora J.W."/>
        </authorList>
    </citation>
    <scope>NUCLEOTIDE SEQUENCE [LARGE SCALE GENOMIC DNA]</scope>
    <source>
        <strain evidence="2 3">GMNB39</strain>
    </source>
</reference>
<evidence type="ECO:0000256" key="1">
    <source>
        <dbReference type="SAM" id="MobiDB-lite"/>
    </source>
</evidence>
<feature type="region of interest" description="Disordered" evidence="1">
    <location>
        <begin position="1"/>
        <end position="21"/>
    </location>
</feature>
<sequence length="72" mass="8485">MDYEQESESASRSPLGEDPNTFYVRMTPELLRQMEVATAFRIQDPRVAFAEPDEDSEADREYEAQKARWRKL</sequence>
<comment type="caution">
    <text evidence="2">The sequence shown here is derived from an EMBL/GenBank/DDBJ whole genome shotgun (WGS) entry which is preliminary data.</text>
</comment>
<evidence type="ECO:0000313" key="2">
    <source>
        <dbReference type="EMBL" id="RUP43456.1"/>
    </source>
</evidence>
<accession>A0A433CXZ3</accession>
<dbReference type="EMBL" id="RBNI01010956">
    <property type="protein sequence ID" value="RUP43456.1"/>
    <property type="molecule type" value="Genomic_DNA"/>
</dbReference>
<dbReference type="AlphaFoldDB" id="A0A433CXZ3"/>
<dbReference type="Proteomes" id="UP000268093">
    <property type="component" value="Unassembled WGS sequence"/>
</dbReference>
<protein>
    <submittedName>
        <fullName evidence="2">Uncharacterized protein</fullName>
    </submittedName>
</protein>
<name>A0A433CXZ3_9FUNG</name>
<evidence type="ECO:0000313" key="3">
    <source>
        <dbReference type="Proteomes" id="UP000268093"/>
    </source>
</evidence>
<feature type="region of interest" description="Disordered" evidence="1">
    <location>
        <begin position="48"/>
        <end position="72"/>
    </location>
</feature>
<organism evidence="2 3">
    <name type="scientific">Jimgerdemannia flammicorona</name>
    <dbReference type="NCBI Taxonomy" id="994334"/>
    <lineage>
        <taxon>Eukaryota</taxon>
        <taxon>Fungi</taxon>
        <taxon>Fungi incertae sedis</taxon>
        <taxon>Mucoromycota</taxon>
        <taxon>Mucoromycotina</taxon>
        <taxon>Endogonomycetes</taxon>
        <taxon>Endogonales</taxon>
        <taxon>Endogonaceae</taxon>
        <taxon>Jimgerdemannia</taxon>
    </lineage>
</organism>
<keyword evidence="3" id="KW-1185">Reference proteome</keyword>
<proteinExistence type="predicted"/>
<gene>
    <name evidence="2" type="ORF">BC936DRAFT_137141</name>
</gene>